<proteinExistence type="predicted"/>
<dbReference type="InterPro" id="IPR029058">
    <property type="entry name" value="AB_hydrolase_fold"/>
</dbReference>
<reference evidence="1" key="1">
    <citation type="submission" date="2021-01" db="EMBL/GenBank/DDBJ databases">
        <authorList>
            <person name="Corre E."/>
            <person name="Pelletier E."/>
            <person name="Niang G."/>
            <person name="Scheremetjew M."/>
            <person name="Finn R."/>
            <person name="Kale V."/>
            <person name="Holt S."/>
            <person name="Cochrane G."/>
            <person name="Meng A."/>
            <person name="Brown T."/>
            <person name="Cohen L."/>
        </authorList>
    </citation>
    <scope>NUCLEOTIDE SEQUENCE</scope>
    <source>
        <strain evidence="1">UTEX LB 2760</strain>
    </source>
</reference>
<organism evidence="1">
    <name type="scientific">Rhodosorus marinus</name>
    <dbReference type="NCBI Taxonomy" id="101924"/>
    <lineage>
        <taxon>Eukaryota</taxon>
        <taxon>Rhodophyta</taxon>
        <taxon>Stylonematophyceae</taxon>
        <taxon>Stylonematales</taxon>
        <taxon>Stylonemataceae</taxon>
        <taxon>Rhodosorus</taxon>
    </lineage>
</organism>
<dbReference type="Gene3D" id="3.40.50.1820">
    <property type="entry name" value="alpha/beta hydrolase"/>
    <property type="match status" value="1"/>
</dbReference>
<gene>
    <name evidence="1" type="ORF">RMAR0315_LOCUS2139</name>
</gene>
<name>A0A7S0BGY3_9RHOD</name>
<dbReference type="SUPFAM" id="SSF53474">
    <property type="entry name" value="alpha/beta-Hydrolases"/>
    <property type="match status" value="1"/>
</dbReference>
<dbReference type="AlphaFoldDB" id="A0A7S0BGY3"/>
<sequence length="206" mass="23190">MLCAVRNKTRMAGVIYIDAMTRGGAELFAEKMATRRNTSKTGYLGKFLSHVGGLRLLTYLGKLPTVGAYARELLPELVRTTTKWEWFSSFKMDLESCLQCYGLVESQVAEKLVHESEGCLDDIPIAVLAPDYLSHSKLIEPGMLERVTQAQKNAANFSSDSKLVTIQDCSHWVMWDKPDVVLDTIWDVISRYEKSTENRIPPETGH</sequence>
<accession>A0A7S0BGY3</accession>
<dbReference type="EMBL" id="HBEK01003897">
    <property type="protein sequence ID" value="CAD8392164.1"/>
    <property type="molecule type" value="Transcribed_RNA"/>
</dbReference>
<protein>
    <submittedName>
        <fullName evidence="1">Uncharacterized protein</fullName>
    </submittedName>
</protein>
<evidence type="ECO:0000313" key="1">
    <source>
        <dbReference type="EMBL" id="CAD8392164.1"/>
    </source>
</evidence>